<dbReference type="AlphaFoldDB" id="A0A5E4Y4W1"/>
<dbReference type="PANTHER" id="PTHR30427">
    <property type="entry name" value="TRANSCRIPTIONAL ACTIVATOR PROTEIN LYSR"/>
    <property type="match status" value="1"/>
</dbReference>
<comment type="similarity">
    <text evidence="1">Belongs to the LysR transcriptional regulatory family.</text>
</comment>
<dbReference type="InterPro" id="IPR036390">
    <property type="entry name" value="WH_DNA-bd_sf"/>
</dbReference>
<dbReference type="GO" id="GO:0003700">
    <property type="term" value="F:DNA-binding transcription factor activity"/>
    <property type="evidence" value="ECO:0007669"/>
    <property type="project" value="InterPro"/>
</dbReference>
<dbReference type="GO" id="GO:0043565">
    <property type="term" value="F:sequence-specific DNA binding"/>
    <property type="evidence" value="ECO:0007669"/>
    <property type="project" value="TreeGrafter"/>
</dbReference>
<keyword evidence="2" id="KW-0805">Transcription regulation</keyword>
<dbReference type="InterPro" id="IPR036388">
    <property type="entry name" value="WH-like_DNA-bd_sf"/>
</dbReference>
<keyword evidence="7" id="KW-1185">Reference proteome</keyword>
<dbReference type="SUPFAM" id="SSF46785">
    <property type="entry name" value="Winged helix' DNA-binding domain"/>
    <property type="match status" value="1"/>
</dbReference>
<dbReference type="Pfam" id="PF00126">
    <property type="entry name" value="HTH_1"/>
    <property type="match status" value="1"/>
</dbReference>
<dbReference type="PRINTS" id="PR00039">
    <property type="entry name" value="HTHLYSR"/>
</dbReference>
<dbReference type="InterPro" id="IPR000847">
    <property type="entry name" value="LysR_HTH_N"/>
</dbReference>
<dbReference type="Pfam" id="PF03466">
    <property type="entry name" value="LysR_substrate"/>
    <property type="match status" value="1"/>
</dbReference>
<dbReference type="RefSeq" id="WP_150591333.1">
    <property type="nucleotide sequence ID" value="NZ_CABPSH010000016.1"/>
</dbReference>
<evidence type="ECO:0000256" key="1">
    <source>
        <dbReference type="ARBA" id="ARBA00009437"/>
    </source>
</evidence>
<keyword evidence="3" id="KW-0238">DNA-binding</keyword>
<dbReference type="PANTHER" id="PTHR30427:SF1">
    <property type="entry name" value="TRANSCRIPTIONAL ACTIVATOR PROTEIN LYSR"/>
    <property type="match status" value="1"/>
</dbReference>
<sequence length="296" mass="31912">MRLRHIEVFHAVMQAGSLSSAAELLNISQPAASKMLAQAEQSLGIALFKRLPGGLKPTPEAELLFQETKQLHSSLERVRQLSRNLAAHPGGLLRIGCIPSLGLSLIPQVVASFVKQCPDVSINIRTENNEVLSALLLAREIDIGIAFEPKAPAGIFVKELGRARAVYFGPDIPPIGRSKVHLNELDLARWIRLDTADPLGSRVEDALNADGDIERNASVEVKTYYLARALVESDVGFAIIDEYTAQSSGAKSQLTLIEPPLSVGVCIMTPASDAGTQALKVLVNLLSRRLSIASQE</sequence>
<dbReference type="Proteomes" id="UP000400981">
    <property type="component" value="Unassembled WGS sequence"/>
</dbReference>
<gene>
    <name evidence="6" type="ORF">PEP31012_04321</name>
</gene>
<dbReference type="GO" id="GO:0009089">
    <property type="term" value="P:lysine biosynthetic process via diaminopimelate"/>
    <property type="evidence" value="ECO:0007669"/>
    <property type="project" value="TreeGrafter"/>
</dbReference>
<dbReference type="SUPFAM" id="SSF53850">
    <property type="entry name" value="Periplasmic binding protein-like II"/>
    <property type="match status" value="1"/>
</dbReference>
<dbReference type="EMBL" id="CABPSH010000016">
    <property type="protein sequence ID" value="VVE43696.1"/>
    <property type="molecule type" value="Genomic_DNA"/>
</dbReference>
<protein>
    <submittedName>
        <fullName evidence="6">LysR family transcriptional regulator</fullName>
    </submittedName>
</protein>
<feature type="domain" description="HTH lysR-type" evidence="5">
    <location>
        <begin position="1"/>
        <end position="58"/>
    </location>
</feature>
<dbReference type="Gene3D" id="1.10.10.10">
    <property type="entry name" value="Winged helix-like DNA-binding domain superfamily/Winged helix DNA-binding domain"/>
    <property type="match status" value="1"/>
</dbReference>
<evidence type="ECO:0000256" key="3">
    <source>
        <dbReference type="ARBA" id="ARBA00023125"/>
    </source>
</evidence>
<accession>A0A5E4Y4W1</accession>
<name>A0A5E4Y4W1_9BURK</name>
<dbReference type="OrthoDB" id="8849678at2"/>
<dbReference type="PROSITE" id="PS50931">
    <property type="entry name" value="HTH_LYSR"/>
    <property type="match status" value="1"/>
</dbReference>
<organism evidence="6 7">
    <name type="scientific">Pandoraea eparura</name>
    <dbReference type="NCBI Taxonomy" id="2508291"/>
    <lineage>
        <taxon>Bacteria</taxon>
        <taxon>Pseudomonadati</taxon>
        <taxon>Pseudomonadota</taxon>
        <taxon>Betaproteobacteria</taxon>
        <taxon>Burkholderiales</taxon>
        <taxon>Burkholderiaceae</taxon>
        <taxon>Pandoraea</taxon>
    </lineage>
</organism>
<proteinExistence type="inferred from homology"/>
<dbReference type="Gene3D" id="3.40.190.10">
    <property type="entry name" value="Periplasmic binding protein-like II"/>
    <property type="match status" value="2"/>
</dbReference>
<dbReference type="GO" id="GO:0010628">
    <property type="term" value="P:positive regulation of gene expression"/>
    <property type="evidence" value="ECO:0007669"/>
    <property type="project" value="TreeGrafter"/>
</dbReference>
<evidence type="ECO:0000313" key="7">
    <source>
        <dbReference type="Proteomes" id="UP000400981"/>
    </source>
</evidence>
<evidence type="ECO:0000256" key="2">
    <source>
        <dbReference type="ARBA" id="ARBA00023015"/>
    </source>
</evidence>
<evidence type="ECO:0000259" key="5">
    <source>
        <dbReference type="PROSITE" id="PS50931"/>
    </source>
</evidence>
<keyword evidence="4" id="KW-0804">Transcription</keyword>
<evidence type="ECO:0000256" key="4">
    <source>
        <dbReference type="ARBA" id="ARBA00023163"/>
    </source>
</evidence>
<evidence type="ECO:0000313" key="6">
    <source>
        <dbReference type="EMBL" id="VVE43696.1"/>
    </source>
</evidence>
<dbReference type="InterPro" id="IPR005119">
    <property type="entry name" value="LysR_subst-bd"/>
</dbReference>
<reference evidence="6 7" key="1">
    <citation type="submission" date="2019-08" db="EMBL/GenBank/DDBJ databases">
        <authorList>
            <person name="Peeters C."/>
        </authorList>
    </citation>
    <scope>NUCLEOTIDE SEQUENCE [LARGE SCALE GENOMIC DNA]</scope>
    <source>
        <strain evidence="6 7">LMG 31012</strain>
    </source>
</reference>